<sequence>MDPDNPPPASFEDPTDDNQRAVCDAEEEVYIASECLADGRTPTGVEEGEICGRVLGWVRAVHTGLRLQANTLPVAGTVLNDFLQTRPTDPRTMLFFGFAALVVAEQHNEGQRMGLLDFTRYITIWETQRVEEASNEIRRALGWVTALPRSDIGWAPPPNYAANAANETRGSDGEMATLREGLARLQSEMDALRNDHRQLRESYIAFRRSLRRREPGAPLDELREGDDIGEDDSGQPVNAAMEEHVD</sequence>
<keyword evidence="5" id="KW-1185">Reference proteome</keyword>
<dbReference type="InterPro" id="IPR006671">
    <property type="entry name" value="Cyclin_N"/>
</dbReference>
<dbReference type="EMBL" id="LWDF02002746">
    <property type="protein sequence ID" value="KAE8235473.1"/>
    <property type="molecule type" value="Genomic_DNA"/>
</dbReference>
<comment type="caution">
    <text evidence="4">The sequence shown here is derived from an EMBL/GenBank/DDBJ whole genome shotgun (WGS) entry which is preliminary data.</text>
</comment>
<feature type="compositionally biased region" description="Basic and acidic residues" evidence="2">
    <location>
        <begin position="214"/>
        <end position="226"/>
    </location>
</feature>
<dbReference type="Proteomes" id="UP000077521">
    <property type="component" value="Unassembled WGS sequence"/>
</dbReference>
<organism evidence="4 5">
    <name type="scientific">Tilletia indica</name>
    <dbReference type="NCBI Taxonomy" id="43049"/>
    <lineage>
        <taxon>Eukaryota</taxon>
        <taxon>Fungi</taxon>
        <taxon>Dikarya</taxon>
        <taxon>Basidiomycota</taxon>
        <taxon>Ustilaginomycotina</taxon>
        <taxon>Exobasidiomycetes</taxon>
        <taxon>Tilletiales</taxon>
        <taxon>Tilletiaceae</taxon>
        <taxon>Tilletia</taxon>
    </lineage>
</organism>
<reference evidence="4" key="1">
    <citation type="submission" date="2016-04" db="EMBL/GenBank/DDBJ databases">
        <authorList>
            <person name="Nguyen H.D."/>
            <person name="Samba Siva P."/>
            <person name="Cullis J."/>
            <person name="Levesque C.A."/>
            <person name="Hambleton S."/>
        </authorList>
    </citation>
    <scope>NUCLEOTIDE SEQUENCE</scope>
    <source>
        <strain evidence="4">DAOMC 236416</strain>
    </source>
</reference>
<feature type="region of interest" description="Disordered" evidence="2">
    <location>
        <begin position="214"/>
        <end position="246"/>
    </location>
</feature>
<evidence type="ECO:0000313" key="5">
    <source>
        <dbReference type="Proteomes" id="UP000077521"/>
    </source>
</evidence>
<evidence type="ECO:0000256" key="1">
    <source>
        <dbReference type="SAM" id="Coils"/>
    </source>
</evidence>
<feature type="coiled-coil region" evidence="1">
    <location>
        <begin position="175"/>
        <end position="202"/>
    </location>
</feature>
<name>A0A8T8S9A5_9BASI</name>
<dbReference type="Gene3D" id="1.10.472.10">
    <property type="entry name" value="Cyclin-like"/>
    <property type="match status" value="1"/>
</dbReference>
<reference evidence="4" key="2">
    <citation type="journal article" date="2019" name="IMA Fungus">
        <title>Genome sequencing and comparison of five Tilletia species to identify candidate genes for the detection of regulated species infecting wheat.</title>
        <authorList>
            <person name="Nguyen H.D.T."/>
            <person name="Sultana T."/>
            <person name="Kesanakurti P."/>
            <person name="Hambleton S."/>
        </authorList>
    </citation>
    <scope>NUCLEOTIDE SEQUENCE</scope>
    <source>
        <strain evidence="4">DAOMC 236416</strain>
    </source>
</reference>
<accession>A0A8T8S9A5</accession>
<dbReference type="AlphaFoldDB" id="A0A8T8S9A5"/>
<proteinExistence type="predicted"/>
<evidence type="ECO:0000259" key="3">
    <source>
        <dbReference type="Pfam" id="PF00134"/>
    </source>
</evidence>
<gene>
    <name evidence="4" type="ORF">A4X13_0g9481</name>
</gene>
<dbReference type="Pfam" id="PF00134">
    <property type="entry name" value="Cyclin_N"/>
    <property type="match status" value="1"/>
</dbReference>
<dbReference type="SUPFAM" id="SSF47954">
    <property type="entry name" value="Cyclin-like"/>
    <property type="match status" value="1"/>
</dbReference>
<feature type="domain" description="Cyclin N-terminal" evidence="3">
    <location>
        <begin position="54"/>
        <end position="144"/>
    </location>
</feature>
<dbReference type="InterPro" id="IPR036915">
    <property type="entry name" value="Cyclin-like_sf"/>
</dbReference>
<keyword evidence="1" id="KW-0175">Coiled coil</keyword>
<protein>
    <recommendedName>
        <fullName evidence="3">Cyclin N-terminal domain-containing protein</fullName>
    </recommendedName>
</protein>
<evidence type="ECO:0000313" key="4">
    <source>
        <dbReference type="EMBL" id="KAE8235473.1"/>
    </source>
</evidence>
<evidence type="ECO:0000256" key="2">
    <source>
        <dbReference type="SAM" id="MobiDB-lite"/>
    </source>
</evidence>